<evidence type="ECO:0000313" key="2">
    <source>
        <dbReference type="Proteomes" id="UP000325440"/>
    </source>
</evidence>
<protein>
    <submittedName>
        <fullName evidence="1">Uncharacterized protein</fullName>
    </submittedName>
</protein>
<gene>
    <name evidence="1" type="ORF">CINCED_3A010048</name>
</gene>
<name>A0A5E4N8D3_9HEMI</name>
<organism evidence="1 2">
    <name type="scientific">Cinara cedri</name>
    <dbReference type="NCBI Taxonomy" id="506608"/>
    <lineage>
        <taxon>Eukaryota</taxon>
        <taxon>Metazoa</taxon>
        <taxon>Ecdysozoa</taxon>
        <taxon>Arthropoda</taxon>
        <taxon>Hexapoda</taxon>
        <taxon>Insecta</taxon>
        <taxon>Pterygota</taxon>
        <taxon>Neoptera</taxon>
        <taxon>Paraneoptera</taxon>
        <taxon>Hemiptera</taxon>
        <taxon>Sternorrhyncha</taxon>
        <taxon>Aphidomorpha</taxon>
        <taxon>Aphidoidea</taxon>
        <taxon>Aphididae</taxon>
        <taxon>Lachninae</taxon>
        <taxon>Cinara</taxon>
    </lineage>
</organism>
<sequence length="203" mass="23570">MFLLDIQAPSCNNESDEGSSSIWHKIRGYRNVVHRPRELSKQVIMALSQRKIYDLKAVGKQTNKSEDENEIDMRLWKLINDTSVDLDSFYPLVKSMDLIIDSFCDRVENIVLKYQATLCELKKELNWITKEMNKIDEELCEMKCVRPDKAKKGPVIQSDLCRSLSKQIPDMSIQCPTVADFTKTNEDSYFASVFEQLVYRTNI</sequence>
<evidence type="ECO:0000313" key="1">
    <source>
        <dbReference type="EMBL" id="VVC38756.1"/>
    </source>
</evidence>
<dbReference type="EMBL" id="CABPRJ010001496">
    <property type="protein sequence ID" value="VVC38756.1"/>
    <property type="molecule type" value="Genomic_DNA"/>
</dbReference>
<proteinExistence type="predicted"/>
<dbReference type="Proteomes" id="UP000325440">
    <property type="component" value="Unassembled WGS sequence"/>
</dbReference>
<accession>A0A5E4N8D3</accession>
<keyword evidence="2" id="KW-1185">Reference proteome</keyword>
<reference evidence="1 2" key="1">
    <citation type="submission" date="2019-08" db="EMBL/GenBank/DDBJ databases">
        <authorList>
            <person name="Alioto T."/>
            <person name="Alioto T."/>
            <person name="Gomez Garrido J."/>
        </authorList>
    </citation>
    <scope>NUCLEOTIDE SEQUENCE [LARGE SCALE GENOMIC DNA]</scope>
</reference>
<dbReference type="AlphaFoldDB" id="A0A5E4N8D3"/>